<dbReference type="PANTHER" id="PTHR37302">
    <property type="entry name" value="SLR1116 PROTEIN"/>
    <property type="match status" value="1"/>
</dbReference>
<sequence>METAVFFKELFDYGFTQNQRIIRQLQEQPDIASERCHLLISHVINAHHIWNAKITQSTPLMKPWDLHSLEKVNSLDKQNLENSLTILTNMDINQQVSYQLRGNQVFDHPVRDLLFQIINHTTYHRGQIALEFRKCGLEPIMSEYILHKMMER</sequence>
<evidence type="ECO:0000256" key="1">
    <source>
        <dbReference type="ARBA" id="ARBA00008635"/>
    </source>
</evidence>
<dbReference type="PANTHER" id="PTHR37302:SF3">
    <property type="entry name" value="DAMAGE-INDUCIBLE PROTEIN DINB"/>
    <property type="match status" value="1"/>
</dbReference>
<proteinExistence type="inferred from homology"/>
<organism evidence="3 4">
    <name type="scientific">Echinicola rosea</name>
    <dbReference type="NCBI Taxonomy" id="1807691"/>
    <lineage>
        <taxon>Bacteria</taxon>
        <taxon>Pseudomonadati</taxon>
        <taxon>Bacteroidota</taxon>
        <taxon>Cytophagia</taxon>
        <taxon>Cytophagales</taxon>
        <taxon>Cyclobacteriaceae</taxon>
        <taxon>Echinicola</taxon>
    </lineage>
</organism>
<dbReference type="Pfam" id="PF05163">
    <property type="entry name" value="DinB"/>
    <property type="match status" value="1"/>
</dbReference>
<evidence type="ECO:0000256" key="2">
    <source>
        <dbReference type="ARBA" id="ARBA00022723"/>
    </source>
</evidence>
<dbReference type="InterPro" id="IPR007837">
    <property type="entry name" value="DinB"/>
</dbReference>
<dbReference type="Gene3D" id="1.20.120.450">
    <property type="entry name" value="dinb family like domain"/>
    <property type="match status" value="1"/>
</dbReference>
<dbReference type="InterPro" id="IPR034660">
    <property type="entry name" value="DinB/YfiT-like"/>
</dbReference>
<evidence type="ECO:0008006" key="5">
    <source>
        <dbReference type="Google" id="ProtNLM"/>
    </source>
</evidence>
<keyword evidence="4" id="KW-1185">Reference proteome</keyword>
<accession>A0ABQ1V9B8</accession>
<dbReference type="Proteomes" id="UP000647339">
    <property type="component" value="Unassembled WGS sequence"/>
</dbReference>
<name>A0ABQ1V9B8_9BACT</name>
<evidence type="ECO:0000313" key="3">
    <source>
        <dbReference type="EMBL" id="GGF45972.1"/>
    </source>
</evidence>
<dbReference type="RefSeq" id="WP_137403832.1">
    <property type="nucleotide sequence ID" value="NZ_BMIU01000024.1"/>
</dbReference>
<keyword evidence="2" id="KW-0479">Metal-binding</keyword>
<protein>
    <recommendedName>
        <fullName evidence="5">Damage-inducible protein DinB</fullName>
    </recommendedName>
</protein>
<dbReference type="SUPFAM" id="SSF109854">
    <property type="entry name" value="DinB/YfiT-like putative metalloenzymes"/>
    <property type="match status" value="1"/>
</dbReference>
<comment type="similarity">
    <text evidence="1">Belongs to the DinB family.</text>
</comment>
<reference evidence="4" key="1">
    <citation type="journal article" date="2019" name="Int. J. Syst. Evol. Microbiol.">
        <title>The Global Catalogue of Microorganisms (GCM) 10K type strain sequencing project: providing services to taxonomists for standard genome sequencing and annotation.</title>
        <authorList>
            <consortium name="The Broad Institute Genomics Platform"/>
            <consortium name="The Broad Institute Genome Sequencing Center for Infectious Disease"/>
            <person name="Wu L."/>
            <person name="Ma J."/>
        </authorList>
    </citation>
    <scope>NUCLEOTIDE SEQUENCE [LARGE SCALE GENOMIC DNA]</scope>
    <source>
        <strain evidence="4">CGMCC 1.15407</strain>
    </source>
</reference>
<evidence type="ECO:0000313" key="4">
    <source>
        <dbReference type="Proteomes" id="UP000647339"/>
    </source>
</evidence>
<comment type="caution">
    <text evidence="3">The sequence shown here is derived from an EMBL/GenBank/DDBJ whole genome shotgun (WGS) entry which is preliminary data.</text>
</comment>
<gene>
    <name evidence="3" type="ORF">GCM10011339_38060</name>
</gene>
<dbReference type="EMBL" id="BMIU01000024">
    <property type="protein sequence ID" value="GGF45972.1"/>
    <property type="molecule type" value="Genomic_DNA"/>
</dbReference>